<keyword evidence="2" id="KW-1185">Reference proteome</keyword>
<dbReference type="EMBL" id="KV878679">
    <property type="protein sequence ID" value="OJJ77042.1"/>
    <property type="molecule type" value="Genomic_DNA"/>
</dbReference>
<reference evidence="2" key="1">
    <citation type="journal article" date="2017" name="Genome Biol.">
        <title>Comparative genomics reveals high biological diversity and specific adaptations in the industrially and medically important fungal genus Aspergillus.</title>
        <authorList>
            <person name="de Vries R.P."/>
            <person name="Riley R."/>
            <person name="Wiebenga A."/>
            <person name="Aguilar-Osorio G."/>
            <person name="Amillis S."/>
            <person name="Uchima C.A."/>
            <person name="Anderluh G."/>
            <person name="Asadollahi M."/>
            <person name="Askin M."/>
            <person name="Barry K."/>
            <person name="Battaglia E."/>
            <person name="Bayram O."/>
            <person name="Benocci T."/>
            <person name="Braus-Stromeyer S.A."/>
            <person name="Caldana C."/>
            <person name="Canovas D."/>
            <person name="Cerqueira G.C."/>
            <person name="Chen F."/>
            <person name="Chen W."/>
            <person name="Choi C."/>
            <person name="Clum A."/>
            <person name="Dos Santos R.A."/>
            <person name="Damasio A.R."/>
            <person name="Diallinas G."/>
            <person name="Emri T."/>
            <person name="Fekete E."/>
            <person name="Flipphi M."/>
            <person name="Freyberg S."/>
            <person name="Gallo A."/>
            <person name="Gournas C."/>
            <person name="Habgood R."/>
            <person name="Hainaut M."/>
            <person name="Harispe M.L."/>
            <person name="Henrissat B."/>
            <person name="Hilden K.S."/>
            <person name="Hope R."/>
            <person name="Hossain A."/>
            <person name="Karabika E."/>
            <person name="Karaffa L."/>
            <person name="Karanyi Z."/>
            <person name="Krasevec N."/>
            <person name="Kuo A."/>
            <person name="Kusch H."/>
            <person name="LaButti K."/>
            <person name="Lagendijk E.L."/>
            <person name="Lapidus A."/>
            <person name="Levasseur A."/>
            <person name="Lindquist E."/>
            <person name="Lipzen A."/>
            <person name="Logrieco A.F."/>
            <person name="MacCabe A."/>
            <person name="Maekelae M.R."/>
            <person name="Malavazi I."/>
            <person name="Melin P."/>
            <person name="Meyer V."/>
            <person name="Mielnichuk N."/>
            <person name="Miskei M."/>
            <person name="Molnar A.P."/>
            <person name="Mule G."/>
            <person name="Ngan C.Y."/>
            <person name="Orejas M."/>
            <person name="Orosz E."/>
            <person name="Ouedraogo J.P."/>
            <person name="Overkamp K.M."/>
            <person name="Park H.-S."/>
            <person name="Perrone G."/>
            <person name="Piumi F."/>
            <person name="Punt P.J."/>
            <person name="Ram A.F."/>
            <person name="Ramon A."/>
            <person name="Rauscher S."/>
            <person name="Record E."/>
            <person name="Riano-Pachon D.M."/>
            <person name="Robert V."/>
            <person name="Roehrig J."/>
            <person name="Ruller R."/>
            <person name="Salamov A."/>
            <person name="Salih N.S."/>
            <person name="Samson R.A."/>
            <person name="Sandor E."/>
            <person name="Sanguinetti M."/>
            <person name="Schuetze T."/>
            <person name="Sepcic K."/>
            <person name="Shelest E."/>
            <person name="Sherlock G."/>
            <person name="Sophianopoulou V."/>
            <person name="Squina F.M."/>
            <person name="Sun H."/>
            <person name="Susca A."/>
            <person name="Todd R.B."/>
            <person name="Tsang A."/>
            <person name="Unkles S.E."/>
            <person name="van de Wiele N."/>
            <person name="van Rossen-Uffink D."/>
            <person name="Oliveira J.V."/>
            <person name="Vesth T.C."/>
            <person name="Visser J."/>
            <person name="Yu J.-H."/>
            <person name="Zhou M."/>
            <person name="Andersen M.R."/>
            <person name="Archer D.B."/>
            <person name="Baker S.E."/>
            <person name="Benoit I."/>
            <person name="Brakhage A.A."/>
            <person name="Braus G.H."/>
            <person name="Fischer R."/>
            <person name="Frisvad J.C."/>
            <person name="Goldman G.H."/>
            <person name="Houbraken J."/>
            <person name="Oakley B."/>
            <person name="Pocsi I."/>
            <person name="Scazzocchio C."/>
            <person name="Seiboth B."/>
            <person name="vanKuyk P.A."/>
            <person name="Wortman J."/>
            <person name="Dyer P.S."/>
            <person name="Grigoriev I.V."/>
        </authorList>
    </citation>
    <scope>NUCLEOTIDE SEQUENCE [LARGE SCALE GENOMIC DNA]</scope>
    <source>
        <strain evidence="2">CBS 101740 / IMI 381727 / IBT 21946</strain>
    </source>
</reference>
<evidence type="ECO:0000313" key="1">
    <source>
        <dbReference type="EMBL" id="OJJ77042.1"/>
    </source>
</evidence>
<sequence>MASPRYNLSWLLVLPQIHAPSNPNQRASPPFGTRKLYRIWHRLVYNQPSIFTNGARICIIRPQLQEVVQAMC</sequence>
<evidence type="ECO:0000313" key="2">
    <source>
        <dbReference type="Proteomes" id="UP000184499"/>
    </source>
</evidence>
<gene>
    <name evidence="1" type="ORF">ASPBRDRAFT_223717</name>
</gene>
<dbReference type="Proteomes" id="UP000184499">
    <property type="component" value="Unassembled WGS sequence"/>
</dbReference>
<dbReference type="RefSeq" id="XP_067484289.1">
    <property type="nucleotide sequence ID" value="XM_067621985.1"/>
</dbReference>
<protein>
    <submittedName>
        <fullName evidence="1">Uncharacterized protein</fullName>
    </submittedName>
</protein>
<dbReference type="AlphaFoldDB" id="A0A1L9UZN9"/>
<organism evidence="1 2">
    <name type="scientific">Aspergillus brasiliensis (strain CBS 101740 / IMI 381727 / IBT 21946)</name>
    <dbReference type="NCBI Taxonomy" id="767769"/>
    <lineage>
        <taxon>Eukaryota</taxon>
        <taxon>Fungi</taxon>
        <taxon>Dikarya</taxon>
        <taxon>Ascomycota</taxon>
        <taxon>Pezizomycotina</taxon>
        <taxon>Eurotiomycetes</taxon>
        <taxon>Eurotiomycetidae</taxon>
        <taxon>Eurotiales</taxon>
        <taxon>Aspergillaceae</taxon>
        <taxon>Aspergillus</taxon>
        <taxon>Aspergillus subgen. Circumdati</taxon>
    </lineage>
</organism>
<accession>A0A1L9UZN9</accession>
<dbReference type="VEuPathDB" id="FungiDB:ASPBRDRAFT_223717"/>
<proteinExistence type="predicted"/>
<dbReference type="GeneID" id="93574473"/>
<name>A0A1L9UZN9_ASPBC</name>